<dbReference type="Pfam" id="PF00149">
    <property type="entry name" value="Metallophos"/>
    <property type="match status" value="1"/>
</dbReference>
<feature type="non-terminal residue" evidence="3">
    <location>
        <position position="1"/>
    </location>
</feature>
<accession>A0A2T3AY95</accession>
<evidence type="ECO:0000256" key="1">
    <source>
        <dbReference type="SAM" id="MobiDB-lite"/>
    </source>
</evidence>
<feature type="domain" description="Calcineurin-like phosphoesterase" evidence="2">
    <location>
        <begin position="12"/>
        <end position="202"/>
    </location>
</feature>
<evidence type="ECO:0000259" key="2">
    <source>
        <dbReference type="Pfam" id="PF00149"/>
    </source>
</evidence>
<dbReference type="InterPro" id="IPR029052">
    <property type="entry name" value="Metallo-depent_PP-like"/>
</dbReference>
<feature type="region of interest" description="Disordered" evidence="1">
    <location>
        <begin position="252"/>
        <end position="276"/>
    </location>
</feature>
<dbReference type="GeneID" id="36569064"/>
<protein>
    <recommendedName>
        <fullName evidence="2">Calcineurin-like phosphoesterase domain-containing protein</fullName>
    </recommendedName>
</protein>
<dbReference type="Proteomes" id="UP000241818">
    <property type="component" value="Unassembled WGS sequence"/>
</dbReference>
<keyword evidence="4" id="KW-1185">Reference proteome</keyword>
<dbReference type="EMBL" id="KZ679013">
    <property type="protein sequence ID" value="PSS14992.1"/>
    <property type="molecule type" value="Genomic_DNA"/>
</dbReference>
<dbReference type="InterPro" id="IPR051693">
    <property type="entry name" value="UPF0046_metallophosphoest"/>
</dbReference>
<dbReference type="OrthoDB" id="3518337at2759"/>
<dbReference type="PANTHER" id="PTHR12905">
    <property type="entry name" value="METALLOPHOSPHOESTERASE"/>
    <property type="match status" value="1"/>
</dbReference>
<name>A0A2T3AY95_AMORE</name>
<organism evidence="3 4">
    <name type="scientific">Amorphotheca resinae ATCC 22711</name>
    <dbReference type="NCBI Taxonomy" id="857342"/>
    <lineage>
        <taxon>Eukaryota</taxon>
        <taxon>Fungi</taxon>
        <taxon>Dikarya</taxon>
        <taxon>Ascomycota</taxon>
        <taxon>Pezizomycotina</taxon>
        <taxon>Leotiomycetes</taxon>
        <taxon>Helotiales</taxon>
        <taxon>Amorphothecaceae</taxon>
        <taxon>Amorphotheca</taxon>
    </lineage>
</organism>
<dbReference type="SUPFAM" id="SSF56300">
    <property type="entry name" value="Metallo-dependent phosphatases"/>
    <property type="match status" value="1"/>
</dbReference>
<dbReference type="RefSeq" id="XP_024719591.1">
    <property type="nucleotide sequence ID" value="XM_024860983.1"/>
</dbReference>
<dbReference type="PANTHER" id="PTHR12905:SF0">
    <property type="entry name" value="CALCINEURIN-LIKE PHOSPHOESTERASE DOMAIN-CONTAINING PROTEIN"/>
    <property type="match status" value="1"/>
</dbReference>
<dbReference type="AlphaFoldDB" id="A0A2T3AY95"/>
<evidence type="ECO:0000313" key="4">
    <source>
        <dbReference type="Proteomes" id="UP000241818"/>
    </source>
</evidence>
<reference evidence="3 4" key="1">
    <citation type="journal article" date="2018" name="New Phytol.">
        <title>Comparative genomics and transcriptomics depict ericoid mycorrhizal fungi as versatile saprotrophs and plant mutualists.</title>
        <authorList>
            <person name="Martino E."/>
            <person name="Morin E."/>
            <person name="Grelet G.A."/>
            <person name="Kuo A."/>
            <person name="Kohler A."/>
            <person name="Daghino S."/>
            <person name="Barry K.W."/>
            <person name="Cichocki N."/>
            <person name="Clum A."/>
            <person name="Dockter R.B."/>
            <person name="Hainaut M."/>
            <person name="Kuo R.C."/>
            <person name="LaButti K."/>
            <person name="Lindahl B.D."/>
            <person name="Lindquist E.A."/>
            <person name="Lipzen A."/>
            <person name="Khouja H.R."/>
            <person name="Magnuson J."/>
            <person name="Murat C."/>
            <person name="Ohm R.A."/>
            <person name="Singer S.W."/>
            <person name="Spatafora J.W."/>
            <person name="Wang M."/>
            <person name="Veneault-Fourrey C."/>
            <person name="Henrissat B."/>
            <person name="Grigoriev I.V."/>
            <person name="Martin F.M."/>
            <person name="Perotto S."/>
        </authorList>
    </citation>
    <scope>NUCLEOTIDE SEQUENCE [LARGE SCALE GENOMIC DNA]</scope>
    <source>
        <strain evidence="3 4">ATCC 22711</strain>
    </source>
</reference>
<sequence>PTLMSKSRTQVRIVCISDLHSLPLPSTLPPGDILTVAGDLTEGRPSQLLSRLKELQNLKSQFPFIFVIGGNHDRALDDKCDSRDAPIYDDQAEREECRRAFRTASDVVYLENSGVEICVNGRTIKVWGSPGSLATTRQTCFGYTAGKDAQDLWAQIPADTDILITHGPPLGYLDNDGLGCEELRKALWRVKPLAHIFGHVHEGHGSLVLQYDEVQKNYEAAVSDWKAAIMEDQASKEAGKYIPRHLAPGLANRPPFPRWPDGRDVTKHGSRQNKPEETILVNASVKSIPPLDPIVIQI</sequence>
<evidence type="ECO:0000313" key="3">
    <source>
        <dbReference type="EMBL" id="PSS14992.1"/>
    </source>
</evidence>
<dbReference type="CDD" id="cd07379">
    <property type="entry name" value="MPP_239FB"/>
    <property type="match status" value="1"/>
</dbReference>
<dbReference type="Gene3D" id="3.60.21.10">
    <property type="match status" value="1"/>
</dbReference>
<dbReference type="GO" id="GO:0016787">
    <property type="term" value="F:hydrolase activity"/>
    <property type="evidence" value="ECO:0007669"/>
    <property type="project" value="InterPro"/>
</dbReference>
<proteinExistence type="predicted"/>
<dbReference type="InterPro" id="IPR004843">
    <property type="entry name" value="Calcineurin-like_PHP"/>
</dbReference>
<dbReference type="InParanoid" id="A0A2T3AY95"/>
<feature type="compositionally biased region" description="Basic and acidic residues" evidence="1">
    <location>
        <begin position="260"/>
        <end position="276"/>
    </location>
</feature>
<gene>
    <name evidence="3" type="ORF">M430DRAFT_105160</name>
</gene>